<evidence type="ECO:0000259" key="1">
    <source>
        <dbReference type="Pfam" id="PF13302"/>
    </source>
</evidence>
<dbReference type="InterPro" id="IPR000182">
    <property type="entry name" value="GNAT_dom"/>
</dbReference>
<dbReference type="KEGG" id="tom:BWR18_19395"/>
<proteinExistence type="predicted"/>
<keyword evidence="2" id="KW-0614">Plasmid</keyword>
<geneLocation type="plasmid" evidence="2 3">
    <name>pDOK1-4-1</name>
</geneLocation>
<dbReference type="AlphaFoldDB" id="A0A1P8N166"/>
<dbReference type="Proteomes" id="UP000186336">
    <property type="component" value="Plasmid pDOK1-4-1"/>
</dbReference>
<sequence length="186" mass="21245">MTQKGVERIEGVRLALRLARPEDAGYIHGLRMDPAYNQHLSAVTGTVEDQANWLHRYLDREAAGEEFYYVIERRDTAQPCGLVRLYDIEADHFTWGSWILDSTKPSKAALESAVLSYVIAFERLGLATSNFDARIGNARALAFYRRLGAVETGRDAQDIFFRYTRAQFERDKDRHMGVLRNAQTAQ</sequence>
<dbReference type="InterPro" id="IPR016181">
    <property type="entry name" value="Acyl_CoA_acyltransferase"/>
</dbReference>
<evidence type="ECO:0000313" key="2">
    <source>
        <dbReference type="EMBL" id="APX14067.1"/>
    </source>
</evidence>
<dbReference type="SUPFAM" id="SSF55729">
    <property type="entry name" value="Acyl-CoA N-acyltransferases (Nat)"/>
    <property type="match status" value="1"/>
</dbReference>
<dbReference type="OrthoDB" id="2049878at2"/>
<dbReference type="EMBL" id="CP019313">
    <property type="protein sequence ID" value="APX14067.1"/>
    <property type="molecule type" value="Genomic_DNA"/>
</dbReference>
<reference evidence="2 3" key="1">
    <citation type="submission" date="2017-01" db="EMBL/GenBank/DDBJ databases">
        <title>Complete genome of Tateyamaria omphalii DOK1-4 isolated from seawater in Dokdo.</title>
        <authorList>
            <person name="Kim J.H."/>
            <person name="Chi W.-J."/>
        </authorList>
    </citation>
    <scope>NUCLEOTIDE SEQUENCE [LARGE SCALE GENOMIC DNA]</scope>
    <source>
        <strain evidence="2 3">DOK1-4</strain>
        <plasmid evidence="2 3">pDOK1-4-1</plasmid>
    </source>
</reference>
<accession>A0A1P8N166</accession>
<dbReference type="RefSeq" id="WP_076630534.1">
    <property type="nucleotide sequence ID" value="NZ_CP019313.1"/>
</dbReference>
<keyword evidence="2" id="KW-0808">Transferase</keyword>
<evidence type="ECO:0000313" key="3">
    <source>
        <dbReference type="Proteomes" id="UP000186336"/>
    </source>
</evidence>
<feature type="domain" description="N-acetyltransferase" evidence="1">
    <location>
        <begin position="13"/>
        <end position="149"/>
    </location>
</feature>
<organism evidence="2 3">
    <name type="scientific">Tateyamaria omphalii</name>
    <dbReference type="NCBI Taxonomy" id="299262"/>
    <lineage>
        <taxon>Bacteria</taxon>
        <taxon>Pseudomonadati</taxon>
        <taxon>Pseudomonadota</taxon>
        <taxon>Alphaproteobacteria</taxon>
        <taxon>Rhodobacterales</taxon>
        <taxon>Roseobacteraceae</taxon>
        <taxon>Tateyamaria</taxon>
    </lineage>
</organism>
<dbReference type="GO" id="GO:0016747">
    <property type="term" value="F:acyltransferase activity, transferring groups other than amino-acyl groups"/>
    <property type="evidence" value="ECO:0007669"/>
    <property type="project" value="InterPro"/>
</dbReference>
<keyword evidence="3" id="KW-1185">Reference proteome</keyword>
<gene>
    <name evidence="2" type="ORF">BWR18_19395</name>
</gene>
<dbReference type="Gene3D" id="3.40.630.30">
    <property type="match status" value="1"/>
</dbReference>
<protein>
    <submittedName>
        <fullName evidence="2">GNAT family N-acetyltransferase</fullName>
    </submittedName>
</protein>
<dbReference type="Pfam" id="PF13302">
    <property type="entry name" value="Acetyltransf_3"/>
    <property type="match status" value="1"/>
</dbReference>
<name>A0A1P8N166_9RHOB</name>